<evidence type="ECO:0000313" key="2">
    <source>
        <dbReference type="EMBL" id="ACL16125.1"/>
    </source>
</evidence>
<feature type="transmembrane region" description="Helical" evidence="1">
    <location>
        <begin position="64"/>
        <end position="84"/>
    </location>
</feature>
<dbReference type="PANTHER" id="PTHR34989:SF1">
    <property type="entry name" value="PROTEIN HDED"/>
    <property type="match status" value="1"/>
</dbReference>
<evidence type="ECO:0000313" key="3">
    <source>
        <dbReference type="Proteomes" id="UP000002457"/>
    </source>
</evidence>
<proteinExistence type="predicted"/>
<accession>B8GG51</accession>
<feature type="transmembrane region" description="Helical" evidence="1">
    <location>
        <begin position="35"/>
        <end position="57"/>
    </location>
</feature>
<dbReference type="HOGENOM" id="CLU_091585_3_0_2"/>
<dbReference type="STRING" id="521011.Mpal_0763"/>
<gene>
    <name evidence="2" type="ordered locus">Mpal_0763</name>
</gene>
<keyword evidence="1" id="KW-0812">Transmembrane</keyword>
<dbReference type="InterPro" id="IPR005325">
    <property type="entry name" value="DUF308_memb"/>
</dbReference>
<dbReference type="EMBL" id="CP001338">
    <property type="protein sequence ID" value="ACL16125.1"/>
    <property type="molecule type" value="Genomic_DNA"/>
</dbReference>
<feature type="transmembrane region" description="Helical" evidence="1">
    <location>
        <begin position="121"/>
        <end position="140"/>
    </location>
</feature>
<dbReference type="AlphaFoldDB" id="B8GG51"/>
<feature type="transmembrane region" description="Helical" evidence="1">
    <location>
        <begin position="146"/>
        <end position="170"/>
    </location>
</feature>
<name>B8GG51_METPE</name>
<dbReference type="PANTHER" id="PTHR34989">
    <property type="entry name" value="PROTEIN HDED"/>
    <property type="match status" value="1"/>
</dbReference>
<evidence type="ECO:0008006" key="4">
    <source>
        <dbReference type="Google" id="ProtNLM"/>
    </source>
</evidence>
<keyword evidence="1" id="KW-1133">Transmembrane helix</keyword>
<feature type="transmembrane region" description="Helical" evidence="1">
    <location>
        <begin position="9"/>
        <end position="29"/>
    </location>
</feature>
<dbReference type="Pfam" id="PF03729">
    <property type="entry name" value="DUF308"/>
    <property type="match status" value="2"/>
</dbReference>
<protein>
    <recommendedName>
        <fullName evidence="4">Acid-resistance membrane protein</fullName>
    </recommendedName>
</protein>
<keyword evidence="3" id="KW-1185">Reference proteome</keyword>
<keyword evidence="1" id="KW-0472">Membrane</keyword>
<reference evidence="2 3" key="1">
    <citation type="journal article" date="2015" name="Genome Announc.">
        <title>Complete Genome Sequence of Methanosphaerula palustris E1-9CT, a Hydrogenotrophic Methanogen Isolated from a Minerotrophic Fen Peatland.</title>
        <authorList>
            <person name="Cadillo-Quiroz H."/>
            <person name="Browne P."/>
            <person name="Kyrpides N."/>
            <person name="Woyke T."/>
            <person name="Goodwin L."/>
            <person name="Detter C."/>
            <person name="Yavitt J.B."/>
            <person name="Zinder S.H."/>
        </authorList>
    </citation>
    <scope>NUCLEOTIDE SEQUENCE [LARGE SCALE GENOMIC DNA]</scope>
    <source>
        <strain evidence="3">ATCC BAA-1556 / DSM 19958 / E1-9c</strain>
    </source>
</reference>
<dbReference type="InterPro" id="IPR052712">
    <property type="entry name" value="Acid_resist_chaperone_HdeD"/>
</dbReference>
<evidence type="ECO:0000256" key="1">
    <source>
        <dbReference type="SAM" id="Phobius"/>
    </source>
</evidence>
<dbReference type="eggNOG" id="arCOG03582">
    <property type="taxonomic scope" value="Archaea"/>
</dbReference>
<dbReference type="KEGG" id="mpl:Mpal_0763"/>
<dbReference type="Proteomes" id="UP000002457">
    <property type="component" value="Chromosome"/>
</dbReference>
<organism evidence="2 3">
    <name type="scientific">Methanosphaerula palustris (strain ATCC BAA-1556 / DSM 19958 / E1-9c)</name>
    <dbReference type="NCBI Taxonomy" id="521011"/>
    <lineage>
        <taxon>Archaea</taxon>
        <taxon>Methanobacteriati</taxon>
        <taxon>Methanobacteriota</taxon>
        <taxon>Stenosarchaea group</taxon>
        <taxon>Methanomicrobia</taxon>
        <taxon>Methanomicrobiales</taxon>
        <taxon>Methanoregulaceae</taxon>
        <taxon>Methanosphaerula</taxon>
    </lineage>
</organism>
<sequence length="177" mass="19012" precursor="true">MTAVVGSMSWWLILIWGIMALIVGLMLVTTPLATAFTLILFIGVYWLIGGIFTLASLFTDRSNWGWKTFLAVISIIAGIGIMSYPIYSSLLVLTVFTTLIGFWGLLIGGTKLYEAFVKKDAGAGVLGLLSIIFGFILLAYPYAGAIALPFIAGIFAILVGISTIFVSFLIKKAQASL</sequence>
<feature type="transmembrane region" description="Helical" evidence="1">
    <location>
        <begin position="90"/>
        <end position="109"/>
    </location>
</feature>
<dbReference type="GO" id="GO:0005886">
    <property type="term" value="C:plasma membrane"/>
    <property type="evidence" value="ECO:0007669"/>
    <property type="project" value="TreeGrafter"/>
</dbReference>